<dbReference type="Proteomes" id="UP001622690">
    <property type="component" value="Chromosome"/>
</dbReference>
<proteinExistence type="predicted"/>
<evidence type="ECO:0000313" key="3">
    <source>
        <dbReference type="Proteomes" id="UP001622690"/>
    </source>
</evidence>
<organism evidence="2 3">
    <name type="scientific">Streptomyces nigra</name>
    <dbReference type="NCBI Taxonomy" id="1827580"/>
    <lineage>
        <taxon>Bacteria</taxon>
        <taxon>Bacillati</taxon>
        <taxon>Actinomycetota</taxon>
        <taxon>Actinomycetes</taxon>
        <taxon>Kitasatosporales</taxon>
        <taxon>Streptomycetaceae</taxon>
        <taxon>Streptomyces</taxon>
    </lineage>
</organism>
<accession>A0ABZ1J8X7</accession>
<dbReference type="EMBL" id="CP108125">
    <property type="protein sequence ID" value="WTO87643.1"/>
    <property type="molecule type" value="Genomic_DNA"/>
</dbReference>
<reference evidence="2 3" key="1">
    <citation type="submission" date="2022-10" db="EMBL/GenBank/DDBJ databases">
        <title>The complete genomes of actinobacterial strains from the NBC collection.</title>
        <authorList>
            <person name="Joergensen T.S."/>
            <person name="Alvarez Arevalo M."/>
            <person name="Sterndorff E.B."/>
            <person name="Faurdal D."/>
            <person name="Vuksanovic O."/>
            <person name="Mourched A.-S."/>
            <person name="Charusanti P."/>
            <person name="Shaw S."/>
            <person name="Blin K."/>
            <person name="Weber T."/>
        </authorList>
    </citation>
    <scope>NUCLEOTIDE SEQUENCE [LARGE SCALE GENOMIC DNA]</scope>
    <source>
        <strain evidence="2 3">NBC_00206</strain>
    </source>
</reference>
<evidence type="ECO:0000256" key="1">
    <source>
        <dbReference type="SAM" id="MobiDB-lite"/>
    </source>
</evidence>
<keyword evidence="3" id="KW-1185">Reference proteome</keyword>
<evidence type="ECO:0000313" key="2">
    <source>
        <dbReference type="EMBL" id="WTO87643.1"/>
    </source>
</evidence>
<feature type="region of interest" description="Disordered" evidence="1">
    <location>
        <begin position="207"/>
        <end position="226"/>
    </location>
</feature>
<gene>
    <name evidence="2" type="ORF">OHU27_21045</name>
</gene>
<name>A0ABZ1J8X7_9ACTN</name>
<sequence>MLAGGSGAVASAAPVPVRDVPDVAVVVEGGGRTTALHSGDRDFARLWQLFHPTYAGTERVPREWAEGRHPPVRLTVLWGLTGIGGWPQTDRAPGGDVALRRQDQLVVAGDGTPWVRSDLAPDVEDDDIRWHRAPRSVFERLERGRLLGGAEDGPAGSGLTGDGTAEAVAKERAGAGADEVRWALAGLAVGVAAGAGGTALIRRAAALQGAGPPREEPRQELIDLDR</sequence>
<feature type="compositionally biased region" description="Basic and acidic residues" evidence="1">
    <location>
        <begin position="213"/>
        <end position="226"/>
    </location>
</feature>
<protein>
    <submittedName>
        <fullName evidence="2">Uncharacterized protein</fullName>
    </submittedName>
</protein>